<keyword evidence="4" id="KW-0326">Glycosidase</keyword>
<feature type="domain" description="Atrophied bacterial Ig" evidence="9">
    <location>
        <begin position="563"/>
        <end position="640"/>
    </location>
</feature>
<evidence type="ECO:0000259" key="8">
    <source>
        <dbReference type="Pfam" id="PF16369"/>
    </source>
</evidence>
<evidence type="ECO:0000256" key="6">
    <source>
        <dbReference type="PIRSR" id="PIRSR606710-2"/>
    </source>
</evidence>
<keyword evidence="11" id="KW-1185">Reference proteome</keyword>
<evidence type="ECO:0000313" key="10">
    <source>
        <dbReference type="EMBL" id="PWU69526.1"/>
    </source>
</evidence>
<evidence type="ECO:0000256" key="2">
    <source>
        <dbReference type="ARBA" id="ARBA00009865"/>
    </source>
</evidence>
<dbReference type="InterPro" id="IPR050727">
    <property type="entry name" value="GH43_arabinanases"/>
</dbReference>
<evidence type="ECO:0000256" key="3">
    <source>
        <dbReference type="ARBA" id="ARBA00022801"/>
    </source>
</evidence>
<feature type="region of interest" description="Disordered" evidence="7">
    <location>
        <begin position="31"/>
        <end position="55"/>
    </location>
</feature>
<dbReference type="GO" id="GO:0004553">
    <property type="term" value="F:hydrolase activity, hydrolyzing O-glycosyl compounds"/>
    <property type="evidence" value="ECO:0007669"/>
    <property type="project" value="InterPro"/>
</dbReference>
<keyword evidence="3" id="KW-0378">Hydrolase</keyword>
<dbReference type="EMBL" id="QGTD01000005">
    <property type="protein sequence ID" value="PWU69526.1"/>
    <property type="molecule type" value="Genomic_DNA"/>
</dbReference>
<dbReference type="SUPFAM" id="SSF49899">
    <property type="entry name" value="Concanavalin A-like lectins/glucanases"/>
    <property type="match status" value="1"/>
</dbReference>
<dbReference type="InterPro" id="IPR013320">
    <property type="entry name" value="ConA-like_dom_sf"/>
</dbReference>
<feature type="site" description="Important for catalytic activity, responsible for pKa modulation of the active site Glu and correct orientation of both the proton donor and substrate" evidence="6">
    <location>
        <position position="241"/>
    </location>
</feature>
<evidence type="ECO:0000256" key="4">
    <source>
        <dbReference type="ARBA" id="ARBA00023295"/>
    </source>
</evidence>
<dbReference type="Proteomes" id="UP000245624">
    <property type="component" value="Unassembled WGS sequence"/>
</dbReference>
<feature type="domain" description="Extracellular endo-alpha-(1-&gt;5)-L-arabinanase C-terminal" evidence="8">
    <location>
        <begin position="444"/>
        <end position="547"/>
    </location>
</feature>
<evidence type="ECO:0000256" key="5">
    <source>
        <dbReference type="PIRSR" id="PIRSR606710-1"/>
    </source>
</evidence>
<dbReference type="Gene3D" id="2.40.128.10">
    <property type="match status" value="1"/>
</dbReference>
<dbReference type="InterPro" id="IPR023296">
    <property type="entry name" value="Glyco_hydro_beta-prop_sf"/>
</dbReference>
<reference evidence="10 11" key="1">
    <citation type="submission" date="2018-05" db="EMBL/GenBank/DDBJ databases">
        <title>Genomic analysis of Gracilibacillus dipsosauri DD1 reveals novel features of a salt-tolerant amylase.</title>
        <authorList>
            <person name="Deutch C.E."/>
            <person name="Yang S."/>
        </authorList>
    </citation>
    <scope>NUCLEOTIDE SEQUENCE [LARGE SCALE GENOMIC DNA]</scope>
    <source>
        <strain evidence="10 11">DD1</strain>
    </source>
</reference>
<organism evidence="10 11">
    <name type="scientific">Gracilibacillus dipsosauri</name>
    <dbReference type="NCBI Taxonomy" id="178340"/>
    <lineage>
        <taxon>Bacteria</taxon>
        <taxon>Bacillati</taxon>
        <taxon>Bacillota</taxon>
        <taxon>Bacilli</taxon>
        <taxon>Bacillales</taxon>
        <taxon>Bacillaceae</taxon>
        <taxon>Gracilibacillus</taxon>
    </lineage>
</organism>
<name>A0A317L201_9BACI</name>
<proteinExistence type="inferred from homology"/>
<dbReference type="PANTHER" id="PTHR43301">
    <property type="entry name" value="ARABINAN ENDO-1,5-ALPHA-L-ARABINOSIDASE"/>
    <property type="match status" value="1"/>
</dbReference>
<accession>A0A317L201</accession>
<dbReference type="Pfam" id="PF04616">
    <property type="entry name" value="Glyco_hydro_43"/>
    <property type="match status" value="1"/>
</dbReference>
<comment type="similarity">
    <text evidence="2">Belongs to the glycosyl hydrolase 43 family.</text>
</comment>
<feature type="active site" description="Proton donor" evidence="5">
    <location>
        <position position="307"/>
    </location>
</feature>
<evidence type="ECO:0000256" key="1">
    <source>
        <dbReference type="ARBA" id="ARBA00004834"/>
    </source>
</evidence>
<dbReference type="InterPro" id="IPR032291">
    <property type="entry name" value="Abn2_C"/>
</dbReference>
<comment type="caution">
    <text evidence="10">The sequence shown here is derived from an EMBL/GenBank/DDBJ whole genome shotgun (WGS) entry which is preliminary data.</text>
</comment>
<dbReference type="Pfam" id="PF20578">
    <property type="entry name" value="aBig_2"/>
    <property type="match status" value="1"/>
</dbReference>
<dbReference type="Gene3D" id="2.115.10.20">
    <property type="entry name" value="Glycosyl hydrolase domain, family 43"/>
    <property type="match status" value="1"/>
</dbReference>
<dbReference type="CDD" id="cd18832">
    <property type="entry name" value="GH43_GsAbnA-like"/>
    <property type="match status" value="1"/>
</dbReference>
<dbReference type="InterPro" id="IPR046780">
    <property type="entry name" value="aBig_2"/>
</dbReference>
<dbReference type="InterPro" id="IPR006710">
    <property type="entry name" value="Glyco_hydro_43"/>
</dbReference>
<dbReference type="Gene3D" id="2.60.120.200">
    <property type="match status" value="1"/>
</dbReference>
<feature type="active site" description="Proton acceptor" evidence="5">
    <location>
        <position position="58"/>
    </location>
</feature>
<dbReference type="AlphaFoldDB" id="A0A317L201"/>
<evidence type="ECO:0000259" key="9">
    <source>
        <dbReference type="Pfam" id="PF20578"/>
    </source>
</evidence>
<sequence>MERSGNVKSLFSKAFLLFLAMIIIPSTVGASMKDKNSNKPEQSLEGPPANFEDVSVHDPSIIKEGDTYYVFGTHIEAAKSKDLMSWERFTNGYTTPNNALYGDLSENLAGSFEWAGEDDADSAGGFAVWAPDIFYNKDYVNEDGSKGAYMIYYSASSTYIRSAIGYAVSKEIEGPYEYVDTVVYSGFTEHEAYDNNSDVNKQWENTNIQPMIEEGTLTAENQNWFNSDGSYNNAMYPNAIDGNLFYDENGKLWMTYGSWSGGIFLLEVDKETGQLIHPGEDGQTKDGRMIDRYFGTKIAGGYTKSGEGPYIVYNQETGYYYLYVTYGWLGADGGYNMRVFRSENPDGPYLDAKGQDAVLPGNVSNHTYGNKIMGNFLFDQKVGDPGEGEGFGYKSPGHNSVYVDEETNEQLLVFHTRFPNQGEAHEVRIHSIFMNEEGWPVVSPFRYTGKQLEKVNRKDIAGIYKYINHGNEYSGEIVKSEYITLHKNNKVTGAVEGSWKKTSHNQAELTLDGQTYKGVFAPQWDPAAEKYVMTFTALSDEGITVWGSKQENRFDEEVVQAIVEDLDLGNTSEVVSHLVLPTEGTTGAAIVWQTSDELVITNTGEIHRPSADEGPSTATLTATITKGSESATKSFDITVLPYQDASMTSHFSFDGSLTDQHGDFGSGTVTGDRLTNTGGSISYEQGVAGEAVYFDGESGILLPDDLITSHEYSVSFWVKPEQLTTYTTTFFGGTADSWLSLVPKGPTGDNTMLWSGEAWYDAPASYQIKTNEWTHVAFTVSNGTVKLYLNGKEEFSGANFPDIFTNAEADFGLAVNHWDSPFKGAIDDLRIYQGELSPNQLDELSQS</sequence>
<comment type="pathway">
    <text evidence="1">Glycan metabolism; L-arabinan degradation.</text>
</comment>
<evidence type="ECO:0000313" key="11">
    <source>
        <dbReference type="Proteomes" id="UP000245624"/>
    </source>
</evidence>
<evidence type="ECO:0000256" key="7">
    <source>
        <dbReference type="SAM" id="MobiDB-lite"/>
    </source>
</evidence>
<dbReference type="PANTHER" id="PTHR43301:SF3">
    <property type="entry name" value="ARABINAN ENDO-1,5-ALPHA-L-ARABINOSIDASE A-RELATED"/>
    <property type="match status" value="1"/>
</dbReference>
<dbReference type="GO" id="GO:0005975">
    <property type="term" value="P:carbohydrate metabolic process"/>
    <property type="evidence" value="ECO:0007669"/>
    <property type="project" value="InterPro"/>
</dbReference>
<dbReference type="OrthoDB" id="9801455at2"/>
<gene>
    <name evidence="10" type="ORF">DLJ74_06015</name>
</gene>
<protein>
    <submittedName>
        <fullName evidence="10">Arabinanase</fullName>
    </submittedName>
</protein>
<dbReference type="Pfam" id="PF13385">
    <property type="entry name" value="Laminin_G_3"/>
    <property type="match status" value="1"/>
</dbReference>
<dbReference type="Pfam" id="PF16369">
    <property type="entry name" value="GH43_C"/>
    <property type="match status" value="1"/>
</dbReference>
<dbReference type="SUPFAM" id="SSF75005">
    <property type="entry name" value="Arabinanase/levansucrase/invertase"/>
    <property type="match status" value="1"/>
</dbReference>